<dbReference type="Proteomes" id="UP000618952">
    <property type="component" value="Unassembled WGS sequence"/>
</dbReference>
<comment type="caution">
    <text evidence="2">The sequence shown here is derived from an EMBL/GenBank/DDBJ whole genome shotgun (WGS) entry which is preliminary data.</text>
</comment>
<proteinExistence type="predicted"/>
<protein>
    <submittedName>
        <fullName evidence="2">DUF1553 domain-containing protein</fullName>
    </submittedName>
</protein>
<feature type="non-terminal residue" evidence="2">
    <location>
        <position position="194"/>
    </location>
</feature>
<dbReference type="Pfam" id="PF07587">
    <property type="entry name" value="PSD1"/>
    <property type="match status" value="1"/>
</dbReference>
<keyword evidence="3" id="KW-1185">Reference proteome</keyword>
<organism evidence="2 3">
    <name type="scientific">Arenibacter arenosicollis</name>
    <dbReference type="NCBI Taxonomy" id="2762274"/>
    <lineage>
        <taxon>Bacteria</taxon>
        <taxon>Pseudomonadati</taxon>
        <taxon>Bacteroidota</taxon>
        <taxon>Flavobacteriia</taxon>
        <taxon>Flavobacteriales</taxon>
        <taxon>Flavobacteriaceae</taxon>
        <taxon>Arenibacter</taxon>
    </lineage>
</organism>
<dbReference type="InterPro" id="IPR022655">
    <property type="entry name" value="DUF1553"/>
</dbReference>
<dbReference type="RefSeq" id="WP_187588651.1">
    <property type="nucleotide sequence ID" value="NZ_JACLHY010000072.1"/>
</dbReference>
<reference evidence="2 3" key="1">
    <citation type="submission" date="2020-08" db="EMBL/GenBank/DDBJ databases">
        <title>Arenibacter gaetbuli sp. nov., isolated from a sand dune.</title>
        <authorList>
            <person name="Park S."/>
            <person name="Yoon J.-H."/>
        </authorList>
    </citation>
    <scope>NUCLEOTIDE SEQUENCE [LARGE SCALE GENOMIC DNA]</scope>
    <source>
        <strain evidence="2 3">BSSL-BM3</strain>
    </source>
</reference>
<accession>A0ABR7QTY9</accession>
<name>A0ABR7QTY9_9FLAO</name>
<feature type="non-terminal residue" evidence="2">
    <location>
        <position position="1"/>
    </location>
</feature>
<evidence type="ECO:0000313" key="3">
    <source>
        <dbReference type="Proteomes" id="UP000618952"/>
    </source>
</evidence>
<dbReference type="PANTHER" id="PTHR35889">
    <property type="entry name" value="CYCLOINULO-OLIGOSACCHARIDE FRUCTANOTRANSFERASE-RELATED"/>
    <property type="match status" value="1"/>
</dbReference>
<gene>
    <name evidence="2" type="ORF">H4O18_21900</name>
</gene>
<evidence type="ECO:0000259" key="1">
    <source>
        <dbReference type="Pfam" id="PF07587"/>
    </source>
</evidence>
<evidence type="ECO:0000313" key="2">
    <source>
        <dbReference type="EMBL" id="MBC8770653.1"/>
    </source>
</evidence>
<sequence length="194" mass="22093">PSHPQLLDWLAKDFMEHDWDIKYLLKKIMLSATYQQSSIATEKSKKADPDNKWLSRAPRFRMSGEIIRDYVLATSGLLNKEIGGPSVKPYQPPGLWEETNAGGNRGVLTTYLADEGDKLYRRSLYTLWKRTLPPPSMSIFDAPNRDICEVRRQKTNTPLQALALQNDVQMLEAARVLAENTIAETKDSQQWVTA</sequence>
<dbReference type="PANTHER" id="PTHR35889:SF3">
    <property type="entry name" value="F-BOX DOMAIN-CONTAINING PROTEIN"/>
    <property type="match status" value="1"/>
</dbReference>
<dbReference type="EMBL" id="JACLHY010000072">
    <property type="protein sequence ID" value="MBC8770653.1"/>
    <property type="molecule type" value="Genomic_DNA"/>
</dbReference>
<feature type="domain" description="DUF1553" evidence="1">
    <location>
        <begin position="1"/>
        <end position="185"/>
    </location>
</feature>